<dbReference type="SUPFAM" id="SSF103473">
    <property type="entry name" value="MFS general substrate transporter"/>
    <property type="match status" value="1"/>
</dbReference>
<evidence type="ECO:0000256" key="4">
    <source>
        <dbReference type="ARBA" id="ARBA00023136"/>
    </source>
</evidence>
<dbReference type="InterPro" id="IPR050382">
    <property type="entry name" value="MFS_Na/Anion_cotransporter"/>
</dbReference>
<proteinExistence type="predicted"/>
<evidence type="ECO:0008006" key="7">
    <source>
        <dbReference type="Google" id="ProtNLM"/>
    </source>
</evidence>
<dbReference type="Proteomes" id="UP001189429">
    <property type="component" value="Unassembled WGS sequence"/>
</dbReference>
<protein>
    <recommendedName>
        <fullName evidence="7">Major facilitator superfamily (MFS) profile domain-containing protein</fullName>
    </recommendedName>
</protein>
<evidence type="ECO:0000313" key="5">
    <source>
        <dbReference type="EMBL" id="CAK0882667.1"/>
    </source>
</evidence>
<keyword evidence="4" id="KW-0472">Membrane</keyword>
<name>A0ABN9W903_9DINO</name>
<dbReference type="EMBL" id="CAUYUJ010018323">
    <property type="protein sequence ID" value="CAK0882667.1"/>
    <property type="molecule type" value="Genomic_DNA"/>
</dbReference>
<accession>A0ABN9W903</accession>
<reference evidence="5" key="1">
    <citation type="submission" date="2023-10" db="EMBL/GenBank/DDBJ databases">
        <authorList>
            <person name="Chen Y."/>
            <person name="Shah S."/>
            <person name="Dougan E. K."/>
            <person name="Thang M."/>
            <person name="Chan C."/>
        </authorList>
    </citation>
    <scope>NUCLEOTIDE SEQUENCE [LARGE SCALE GENOMIC DNA]</scope>
</reference>
<comment type="caution">
    <text evidence="5">The sequence shown here is derived from an EMBL/GenBank/DDBJ whole genome shotgun (WGS) entry which is preliminary data.</text>
</comment>
<dbReference type="Gene3D" id="1.20.1250.20">
    <property type="entry name" value="MFS general substrate transporter like domains"/>
    <property type="match status" value="1"/>
</dbReference>
<keyword evidence="3" id="KW-1133">Transmembrane helix</keyword>
<keyword evidence="2" id="KW-0812">Transmembrane</keyword>
<evidence type="ECO:0000256" key="1">
    <source>
        <dbReference type="ARBA" id="ARBA00004141"/>
    </source>
</evidence>
<comment type="subcellular location">
    <subcellularLocation>
        <location evidence="1">Membrane</location>
        <topology evidence="1">Multi-pass membrane protein</topology>
    </subcellularLocation>
</comment>
<keyword evidence="6" id="KW-1185">Reference proteome</keyword>
<dbReference type="InterPro" id="IPR036259">
    <property type="entry name" value="MFS_trans_sf"/>
</dbReference>
<organism evidence="5 6">
    <name type="scientific">Prorocentrum cordatum</name>
    <dbReference type="NCBI Taxonomy" id="2364126"/>
    <lineage>
        <taxon>Eukaryota</taxon>
        <taxon>Sar</taxon>
        <taxon>Alveolata</taxon>
        <taxon>Dinophyceae</taxon>
        <taxon>Prorocentrales</taxon>
        <taxon>Prorocentraceae</taxon>
        <taxon>Prorocentrum</taxon>
    </lineage>
</organism>
<gene>
    <name evidence="5" type="ORF">PCOR1329_LOCUS65113</name>
</gene>
<sequence>MQPPDKGAFLWSTRGLMVVLASSVCGVGYLDRAAAGLLVVPMAEDGLGWSMEEDTRGRILSAFFTGYICTQIPGGLVAQRLGPRRVLGSALAVWSLAAMSAPEAGGPLRRCCSPRCSSWAWSRAQ</sequence>
<evidence type="ECO:0000256" key="2">
    <source>
        <dbReference type="ARBA" id="ARBA00022692"/>
    </source>
</evidence>
<evidence type="ECO:0000256" key="3">
    <source>
        <dbReference type="ARBA" id="ARBA00022989"/>
    </source>
</evidence>
<dbReference type="PANTHER" id="PTHR11662">
    <property type="entry name" value="SOLUTE CARRIER FAMILY 17"/>
    <property type="match status" value="1"/>
</dbReference>
<dbReference type="PANTHER" id="PTHR11662:SF399">
    <property type="entry name" value="FI19708P1-RELATED"/>
    <property type="match status" value="1"/>
</dbReference>
<evidence type="ECO:0000313" key="6">
    <source>
        <dbReference type="Proteomes" id="UP001189429"/>
    </source>
</evidence>